<evidence type="ECO:0000313" key="3">
    <source>
        <dbReference type="EMBL" id="KAJ1606130.1"/>
    </source>
</evidence>
<reference evidence="3" key="1">
    <citation type="submission" date="2022-10" db="EMBL/GenBank/DDBJ databases">
        <title>Adaptive evolution leads to modifications in subtelomeric GC content in a zoonotic Cryptosporidium species.</title>
        <authorList>
            <person name="Li J."/>
            <person name="Feng Y."/>
            <person name="Xiao L."/>
        </authorList>
    </citation>
    <scope>NUCLEOTIDE SEQUENCE</scope>
    <source>
        <strain evidence="3">33844</strain>
    </source>
</reference>
<dbReference type="InterPro" id="IPR025697">
    <property type="entry name" value="CLU_dom"/>
</dbReference>
<accession>A0A9D5HWN2</accession>
<dbReference type="EMBL" id="JAPCXC010000083">
    <property type="protein sequence ID" value="KAJ1606130.1"/>
    <property type="molecule type" value="Genomic_DNA"/>
</dbReference>
<feature type="region of interest" description="Disordered" evidence="1">
    <location>
        <begin position="100"/>
        <end position="138"/>
    </location>
</feature>
<evidence type="ECO:0000256" key="1">
    <source>
        <dbReference type="SAM" id="MobiDB-lite"/>
    </source>
</evidence>
<organism evidence="3">
    <name type="scientific">Cryptosporidium canis</name>
    <dbReference type="NCBI Taxonomy" id="195482"/>
    <lineage>
        <taxon>Eukaryota</taxon>
        <taxon>Sar</taxon>
        <taxon>Alveolata</taxon>
        <taxon>Apicomplexa</taxon>
        <taxon>Conoidasida</taxon>
        <taxon>Coccidia</taxon>
        <taxon>Eucoccidiorida</taxon>
        <taxon>Eimeriorina</taxon>
        <taxon>Cryptosporidiidae</taxon>
        <taxon>Cryptosporidium</taxon>
    </lineage>
</organism>
<gene>
    <name evidence="3" type="ORF">OJ253_2847</name>
</gene>
<dbReference type="InterPro" id="IPR011990">
    <property type="entry name" value="TPR-like_helical_dom_sf"/>
</dbReference>
<dbReference type="PROSITE" id="PS51823">
    <property type="entry name" value="CLU"/>
    <property type="match status" value="1"/>
</dbReference>
<evidence type="ECO:0000259" key="2">
    <source>
        <dbReference type="PROSITE" id="PS51823"/>
    </source>
</evidence>
<proteinExistence type="predicted"/>
<dbReference type="SUPFAM" id="SSF48452">
    <property type="entry name" value="TPR-like"/>
    <property type="match status" value="1"/>
</dbReference>
<dbReference type="OrthoDB" id="626167at2759"/>
<sequence length="1676" mass="193681">MSSVRPPVVEIPNEFLENSFERPEQNIATEFPSAYLGNKKHVLKVNPDLWFEEILDKNNSTTFEKEVTCRNLNLLKTASIFIGKQKLKLKRTRSVETRSKSQDLIGIPDGANELETPPQSWDVDDDHPLKSSLTPGPPSRSCLSNNWYQRLNWVWRDGYSIANSKVETLMEDPKYIEHDLSFIQEIGKFYAAARSGAVALIHCQPTFNYGIAKAYYEVTKASNENLWSIYNPLFADDRVFIFDSIVFTVILGSKKHGVSREIAKRLYNNEFNSKKAFCDVLIQIGTKALFALPICAIVKYMGYSVFCEPLVPFNPKPKDVLKDLLYSALIPQNMISTLDDKYEHKDELYVVNSKSKKDVNIMFDSLLTYNSELAHQLDYIAKQLNIQGWPFPMETTDLYEHYGIKYNFKIWQHRSDGLYITRHCGELLPVYIDENQEVQPLRRLREEFIITYIDSSLPSTVSVPLFLNSNTGDPTNDYVSERFDSQFGAKRVKEKSTSRLNLLYNASQAMRIRLTKDLLPTINELYVGFHDPWEITELLHNYGISLNYGLGKLAQGKVIEPIRNTAIREIVARTIKRLWEEEMHISFRDQTLINEETIQIILVDYLNKILCNTDESNIYWNSKIIPSAIKRFHLNAYKNILSKSDVQLTTLFYSLQFHLGVQFNTKVVNIDGTLRLPLKIDDLCDFTGINIGVDYLFPQVKYLKYTLAQTQRLKRESFIEALQNSDSKSMPILTLFSNQTNAYLESQFRDDHYSRGANGQVWAWNETGIIRGYFPKIKIVVPRTLKSINICKTILCRYIWRLRIPTWNRIFITSSKKPENNKLDENLFSSSSILCNPIYINTVTMGNITPLRASLEGFATPCHPMCKPIQEKDKKVMSKIEDNITCQFHYDCYKALYFLVIAKRLIGESIERVLFLILNNGYLALQHNKLDECLSICQLAFSCTPEIPKYQVFIISLKVQCLIKYNKLEEATTEFNFMKKLVFQLYGNHRSCLILIKLQLCFSVLHFVNGNYQECYLNSRNVEKILTPLLSEVSEDDSMHWMIIVALRFIALSSLQLGNYAQCIVVGEKMLRSTIKRNTRQIYLESICRYIIGEATIRCGRYDSALKILINSIPELDGFIGPSHKFTIKLLMMATRCKIILGCRDLMFPPLNLQDRETEIDHDYQVQMVYDLFCIEQKDSSISEDEILLDRNTDNNYDEKFMKLSRNWTKSPVVLKYDDILIMEKSIFDTKTAKHREDALLMCRSLINRIMANIRGTGSILDVNEETFENDQQIWYNRLMWVLKHEIVISLYSLSQMDQIRLFSSIRSIAVSSSASPFVKDLTFGRRITYSGHSENYYTDQNFENVLNTDVNLSQRMINKRVTDFTDYGYIDYCNINTNVHDNIISKNNIENGIGRSNNYLGASVVMSPRQMGHISQEKENYWELLTCEPTMSIIDICGQVYKLLVEKKITSVYEWCIKTIRNVSAGKSDTYEINIVLNLMRILLSKFHKKYMISLLYPDLIGSSEEKNIEKKKYGLKAFQNYHNRGYYENDNSNLEGNYMNGSPFECQNMGYLSVNNISPRNHYKRDNKGRAYPGGSISASSYGNGGIAHGSSSQSANISSYNGNENVSKVDYSVLPQYSTEVAANIMLPMNKGNKVININSDIRWKDPYRNYKYYDSLLQKNALLYIPRDTYEK</sequence>
<name>A0A9D5HWN2_9CRYT</name>
<feature type="domain" description="Clu" evidence="2">
    <location>
        <begin position="124"/>
        <end position="435"/>
    </location>
</feature>
<protein>
    <recommendedName>
        <fullName evidence="2">Clu domain-containing protein</fullName>
    </recommendedName>
</protein>
<dbReference type="Proteomes" id="UP001067231">
    <property type="component" value="Unassembled WGS sequence"/>
</dbReference>
<comment type="caution">
    <text evidence="3">The sequence shown here is derived from an EMBL/GenBank/DDBJ whole genome shotgun (WGS) entry which is preliminary data.</text>
</comment>